<dbReference type="AlphaFoldDB" id="A0AA39KGI4"/>
<accession>A0AA39KGI4</accession>
<protein>
    <submittedName>
        <fullName evidence="1">Uncharacterized protein</fullName>
    </submittedName>
</protein>
<proteinExistence type="predicted"/>
<dbReference type="EMBL" id="JAUEPS010000012">
    <property type="protein sequence ID" value="KAK0460388.1"/>
    <property type="molecule type" value="Genomic_DNA"/>
</dbReference>
<evidence type="ECO:0000313" key="2">
    <source>
        <dbReference type="Proteomes" id="UP001175211"/>
    </source>
</evidence>
<dbReference type="Proteomes" id="UP001175211">
    <property type="component" value="Unassembled WGS sequence"/>
</dbReference>
<sequence length="484" mass="54797">MTNDEIASLIEFPVAVRYPQGPGKQNKQSVEWQLKKGDLKLLKFILSAVRNISERIQESGCSCYLSGPKDVSWFILGAPVIPMTDIWFYVDPSNGMTLDDLFQKLGVVKRNNNTFNYTDDNSQRTCKILIEQAPSPESLGLNPTLAYGSTKDRIPIYNPGITLFSHLTQPRLRNAILADYGLPERTYEQIVPVLKDLSKANVDLRKAFLDGEERNRLDELVKGVCAVHEDLKGVFANLGFVTPEEEKPIVDTAPVQIQQEEHNPRDDIVFEAATMTMKMLSDAGYHCAVSGMVASYLQANDAELPLPDSTEITVFSHDDIKVIERLLSKHSLFYTGRVKVPGSDTKSQVLFYRIRGRGRGARKWKLSKVHFVMAQEWISYEIKEGLPLVPRSTLLVDMLQLWYDRVLNESQEVGKYAAYVWALLKAVKEEENFICKRSPFSGAQGAEEYIESLQFGGRGKGHHVRQDFRFLSKTPWQSDPSLRI</sequence>
<reference evidence="1" key="1">
    <citation type="submission" date="2023-06" db="EMBL/GenBank/DDBJ databases">
        <authorList>
            <consortium name="Lawrence Berkeley National Laboratory"/>
            <person name="Ahrendt S."/>
            <person name="Sahu N."/>
            <person name="Indic B."/>
            <person name="Wong-Bajracharya J."/>
            <person name="Merenyi Z."/>
            <person name="Ke H.-M."/>
            <person name="Monk M."/>
            <person name="Kocsube S."/>
            <person name="Drula E."/>
            <person name="Lipzen A."/>
            <person name="Balint B."/>
            <person name="Henrissat B."/>
            <person name="Andreopoulos B."/>
            <person name="Martin F.M."/>
            <person name="Harder C.B."/>
            <person name="Rigling D."/>
            <person name="Ford K.L."/>
            <person name="Foster G.D."/>
            <person name="Pangilinan J."/>
            <person name="Papanicolaou A."/>
            <person name="Barry K."/>
            <person name="LaButti K."/>
            <person name="Viragh M."/>
            <person name="Koriabine M."/>
            <person name="Yan M."/>
            <person name="Riley R."/>
            <person name="Champramary S."/>
            <person name="Plett K.L."/>
            <person name="Tsai I.J."/>
            <person name="Slot J."/>
            <person name="Sipos G."/>
            <person name="Plett J."/>
            <person name="Nagy L.G."/>
            <person name="Grigoriev I.V."/>
        </authorList>
    </citation>
    <scope>NUCLEOTIDE SEQUENCE</scope>
    <source>
        <strain evidence="1">CCBAS 213</strain>
    </source>
</reference>
<organism evidence="1 2">
    <name type="scientific">Armillaria tabescens</name>
    <name type="common">Ringless honey mushroom</name>
    <name type="synonym">Agaricus tabescens</name>
    <dbReference type="NCBI Taxonomy" id="1929756"/>
    <lineage>
        <taxon>Eukaryota</taxon>
        <taxon>Fungi</taxon>
        <taxon>Dikarya</taxon>
        <taxon>Basidiomycota</taxon>
        <taxon>Agaricomycotina</taxon>
        <taxon>Agaricomycetes</taxon>
        <taxon>Agaricomycetidae</taxon>
        <taxon>Agaricales</taxon>
        <taxon>Marasmiineae</taxon>
        <taxon>Physalacriaceae</taxon>
        <taxon>Desarmillaria</taxon>
    </lineage>
</organism>
<comment type="caution">
    <text evidence="1">The sequence shown here is derived from an EMBL/GenBank/DDBJ whole genome shotgun (WGS) entry which is preliminary data.</text>
</comment>
<name>A0AA39KGI4_ARMTA</name>
<keyword evidence="2" id="KW-1185">Reference proteome</keyword>
<gene>
    <name evidence="1" type="ORF">EV420DRAFT_1746712</name>
</gene>
<evidence type="ECO:0000313" key="1">
    <source>
        <dbReference type="EMBL" id="KAK0460388.1"/>
    </source>
</evidence>
<dbReference type="GeneID" id="85363718"/>
<dbReference type="RefSeq" id="XP_060332427.1">
    <property type="nucleotide sequence ID" value="XM_060480170.1"/>
</dbReference>